<gene>
    <name evidence="3" type="primary">cheB_9</name>
    <name evidence="3" type="ORF">PAESOLCIP111_04434</name>
</gene>
<evidence type="ECO:0000256" key="1">
    <source>
        <dbReference type="PROSITE-ProRule" id="PRU00169"/>
    </source>
</evidence>
<name>A0A916NRI8_9BACL</name>
<dbReference type="EC" id="3.5.1.44" evidence="3"/>
<dbReference type="InterPro" id="IPR001789">
    <property type="entry name" value="Sig_transdc_resp-reg_receiver"/>
</dbReference>
<reference evidence="3" key="1">
    <citation type="submission" date="2021-06" db="EMBL/GenBank/DDBJ databases">
        <authorList>
            <person name="Criscuolo A."/>
        </authorList>
    </citation>
    <scope>NUCLEOTIDE SEQUENCE</scope>
    <source>
        <strain evidence="3">CIP111600</strain>
    </source>
</reference>
<keyword evidence="3" id="KW-0378">Hydrolase</keyword>
<dbReference type="SMART" id="SM01043">
    <property type="entry name" value="BTAD"/>
    <property type="match status" value="1"/>
</dbReference>
<feature type="domain" description="Response regulatory" evidence="2">
    <location>
        <begin position="3"/>
        <end position="117"/>
    </location>
</feature>
<dbReference type="Pfam" id="PF00072">
    <property type="entry name" value="Response_reg"/>
    <property type="match status" value="1"/>
</dbReference>
<dbReference type="GO" id="GO:0000160">
    <property type="term" value="P:phosphorelay signal transduction system"/>
    <property type="evidence" value="ECO:0007669"/>
    <property type="project" value="InterPro"/>
</dbReference>
<protein>
    <submittedName>
        <fullName evidence="3">Protein-glutamate methylesterase/protein-glutamine glutaminase</fullName>
        <ecNumber evidence="3">3.5.1.44</ecNumber>
    </submittedName>
</protein>
<dbReference type="GO" id="GO:0050568">
    <property type="term" value="F:protein-glutamine glutaminase activity"/>
    <property type="evidence" value="ECO:0007669"/>
    <property type="project" value="UniProtKB-EC"/>
</dbReference>
<evidence type="ECO:0000313" key="3">
    <source>
        <dbReference type="EMBL" id="CAG7643166.1"/>
    </source>
</evidence>
<dbReference type="PANTHER" id="PTHR35807">
    <property type="entry name" value="TRANSCRIPTIONAL REGULATOR REDD-RELATED"/>
    <property type="match status" value="1"/>
</dbReference>
<dbReference type="SMART" id="SM00448">
    <property type="entry name" value="REC"/>
    <property type="match status" value="1"/>
</dbReference>
<keyword evidence="1" id="KW-0597">Phosphoprotein</keyword>
<evidence type="ECO:0000313" key="4">
    <source>
        <dbReference type="Proteomes" id="UP000693672"/>
    </source>
</evidence>
<organism evidence="3 4">
    <name type="scientific">Paenibacillus solanacearum</name>
    <dbReference type="NCBI Taxonomy" id="2048548"/>
    <lineage>
        <taxon>Bacteria</taxon>
        <taxon>Bacillati</taxon>
        <taxon>Bacillota</taxon>
        <taxon>Bacilli</taxon>
        <taxon>Bacillales</taxon>
        <taxon>Paenibacillaceae</taxon>
        <taxon>Paenibacillus</taxon>
    </lineage>
</organism>
<evidence type="ECO:0000259" key="2">
    <source>
        <dbReference type="PROSITE" id="PS50110"/>
    </source>
</evidence>
<dbReference type="InterPro" id="IPR051677">
    <property type="entry name" value="AfsR-DnrI-RedD_regulator"/>
</dbReference>
<dbReference type="Proteomes" id="UP000693672">
    <property type="component" value="Unassembled WGS sequence"/>
</dbReference>
<dbReference type="InterPro" id="IPR005158">
    <property type="entry name" value="BTAD"/>
</dbReference>
<dbReference type="RefSeq" id="WP_218094155.1">
    <property type="nucleotide sequence ID" value="NZ_CAJVAS010000024.1"/>
</dbReference>
<dbReference type="EMBL" id="CAJVAS010000024">
    <property type="protein sequence ID" value="CAG7643166.1"/>
    <property type="molecule type" value="Genomic_DNA"/>
</dbReference>
<proteinExistence type="predicted"/>
<dbReference type="PANTHER" id="PTHR35807:SF2">
    <property type="entry name" value="TRANSCRIPTIONAL ACTIVATOR DOMAIN"/>
    <property type="match status" value="1"/>
</dbReference>
<dbReference type="Pfam" id="PF03704">
    <property type="entry name" value="BTAD"/>
    <property type="match status" value="1"/>
</dbReference>
<feature type="modified residue" description="4-aspartylphosphate" evidence="1">
    <location>
        <position position="54"/>
    </location>
</feature>
<dbReference type="PROSITE" id="PS50110">
    <property type="entry name" value="RESPONSE_REGULATORY"/>
    <property type="match status" value="1"/>
</dbReference>
<keyword evidence="4" id="KW-1185">Reference proteome</keyword>
<sequence>MIRAILIDDEESALDLLGILLNQIGGFTIAGRFMNPLQALDALEVLKPDVVFLDIQMPGMLGIEAARRIKAALPRIQLVFTTAYSEYALEAFEIHTVDYFLKPFTIERLQETASRLVKLELEVETDAPTDVSMKAARTYVQCFGGFHIHTETGLLPWKTNKVKELCAFLVQQEGKYVDAAAMIESIWPESELKNARTYFYTCISFLRKSFQDYGIPASVNKMGRGYAIDMSGLDSDVSEFSSMADKVLAGDGINESHYERLTSLHAGEYLEDIDSRWVIWRREELQSKYVGTLRTMYAHFERVGNLTLAAECLQRILTLAPDSEKDGRELIQLYINMGKRSEAVKVYRQLDQSVRLNLGLELEEETVRLFNSIAPGRSGERDD</sequence>
<dbReference type="AlphaFoldDB" id="A0A916NRI8"/>
<accession>A0A916NRI8</accession>
<comment type="caution">
    <text evidence="3">The sequence shown here is derived from an EMBL/GenBank/DDBJ whole genome shotgun (WGS) entry which is preliminary data.</text>
</comment>